<keyword evidence="1" id="KW-0418">Kinase</keyword>
<dbReference type="AlphaFoldDB" id="A0A7G9GKI7"/>
<keyword evidence="1" id="KW-0808">Transferase</keyword>
<dbReference type="EMBL" id="CP060636">
    <property type="protein sequence ID" value="QNM11319.1"/>
    <property type="molecule type" value="Genomic_DNA"/>
</dbReference>
<dbReference type="RefSeq" id="WP_117451781.1">
    <property type="nucleotide sequence ID" value="NZ_CP060636.1"/>
</dbReference>
<evidence type="ECO:0000313" key="1">
    <source>
        <dbReference type="EMBL" id="QNM11319.1"/>
    </source>
</evidence>
<dbReference type="GO" id="GO:0016301">
    <property type="term" value="F:kinase activity"/>
    <property type="evidence" value="ECO:0007669"/>
    <property type="project" value="UniProtKB-KW"/>
</dbReference>
<keyword evidence="2" id="KW-1185">Reference proteome</keyword>
<organism evidence="1 2">
    <name type="scientific">[Eubacterium] hominis</name>
    <dbReference type="NCBI Taxonomy" id="2764325"/>
    <lineage>
        <taxon>Bacteria</taxon>
        <taxon>Bacillati</taxon>
        <taxon>Bacillota</taxon>
        <taxon>Erysipelotrichia</taxon>
        <taxon>Erysipelotrichales</taxon>
        <taxon>Erysipelotrichaceae</taxon>
        <taxon>Amedibacillus</taxon>
    </lineage>
</organism>
<accession>A0A7G9GKI7</accession>
<dbReference type="SUPFAM" id="SSF52540">
    <property type="entry name" value="P-loop containing nucleoside triphosphate hydrolases"/>
    <property type="match status" value="1"/>
</dbReference>
<sequence length="177" mass="20932">MILLLGGATHCGKTKLAQKLLETYHIPYYSIDHIKMGLIRAHISDICVEDDKALTSYLWPIMKEIILTAIENNQHFIIEGCYIPFDWQKDFTEEERKKIHYCCLIFSKSYIEQHQKEIFQYANCIEQRKEEALDIDALIKDNLNHLQSCKQYHLPYILIDNTYAIDIENNFAFLKQK</sequence>
<dbReference type="KEGG" id="ehn:H9Q80_13765"/>
<proteinExistence type="predicted"/>
<gene>
    <name evidence="1" type="ORF">H9Q80_13765</name>
</gene>
<dbReference type="Gene3D" id="3.40.50.300">
    <property type="entry name" value="P-loop containing nucleotide triphosphate hydrolases"/>
    <property type="match status" value="1"/>
</dbReference>
<name>A0A7G9GKI7_9FIRM</name>
<dbReference type="Proteomes" id="UP000515856">
    <property type="component" value="Chromosome"/>
</dbReference>
<dbReference type="InterPro" id="IPR027417">
    <property type="entry name" value="P-loop_NTPase"/>
</dbReference>
<reference evidence="1 2" key="1">
    <citation type="submission" date="2020-08" db="EMBL/GenBank/DDBJ databases">
        <authorList>
            <person name="Liu C."/>
            <person name="Sun Q."/>
        </authorList>
    </citation>
    <scope>NUCLEOTIDE SEQUENCE [LARGE SCALE GENOMIC DNA]</scope>
    <source>
        <strain evidence="1 2">NSJ-61</strain>
    </source>
</reference>
<evidence type="ECO:0000313" key="2">
    <source>
        <dbReference type="Proteomes" id="UP000515856"/>
    </source>
</evidence>
<protein>
    <submittedName>
        <fullName evidence="1">Adenylate kinase</fullName>
    </submittedName>
</protein>